<dbReference type="EMBL" id="LGRX02028050">
    <property type="protein sequence ID" value="KAK3248475.1"/>
    <property type="molecule type" value="Genomic_DNA"/>
</dbReference>
<accession>A0AAE0C6T0</accession>
<name>A0AAE0C6T0_9CHLO</name>
<keyword evidence="2" id="KW-1185">Reference proteome</keyword>
<dbReference type="AlphaFoldDB" id="A0AAE0C6T0"/>
<proteinExistence type="predicted"/>
<sequence length="88" mass="9853">MQCMERLHWLYLTAVEKDFSICPVEVLRWALEQPGLGQDGPLFVTKDTKSKLGLPTQAYLTPASLPPCHVVVGSATYEHHCIISAMPW</sequence>
<organism evidence="1 2">
    <name type="scientific">Cymbomonas tetramitiformis</name>
    <dbReference type="NCBI Taxonomy" id="36881"/>
    <lineage>
        <taxon>Eukaryota</taxon>
        <taxon>Viridiplantae</taxon>
        <taxon>Chlorophyta</taxon>
        <taxon>Pyramimonadophyceae</taxon>
        <taxon>Pyramimonadales</taxon>
        <taxon>Pyramimonadaceae</taxon>
        <taxon>Cymbomonas</taxon>
    </lineage>
</organism>
<protein>
    <submittedName>
        <fullName evidence="1">Uncharacterized protein</fullName>
    </submittedName>
</protein>
<reference evidence="1 2" key="1">
    <citation type="journal article" date="2015" name="Genome Biol. Evol.">
        <title>Comparative Genomics of a Bacterivorous Green Alga Reveals Evolutionary Causalities and Consequences of Phago-Mixotrophic Mode of Nutrition.</title>
        <authorList>
            <person name="Burns J.A."/>
            <person name="Paasch A."/>
            <person name="Narechania A."/>
            <person name="Kim E."/>
        </authorList>
    </citation>
    <scope>NUCLEOTIDE SEQUENCE [LARGE SCALE GENOMIC DNA]</scope>
    <source>
        <strain evidence="1 2">PLY_AMNH</strain>
    </source>
</reference>
<evidence type="ECO:0000313" key="2">
    <source>
        <dbReference type="Proteomes" id="UP001190700"/>
    </source>
</evidence>
<comment type="caution">
    <text evidence="1">The sequence shown here is derived from an EMBL/GenBank/DDBJ whole genome shotgun (WGS) entry which is preliminary data.</text>
</comment>
<evidence type="ECO:0000313" key="1">
    <source>
        <dbReference type="EMBL" id="KAK3248475.1"/>
    </source>
</evidence>
<gene>
    <name evidence="1" type="ORF">CYMTET_42065</name>
</gene>
<dbReference type="Proteomes" id="UP001190700">
    <property type="component" value="Unassembled WGS sequence"/>
</dbReference>